<dbReference type="SUPFAM" id="SSF49879">
    <property type="entry name" value="SMAD/FHA domain"/>
    <property type="match status" value="1"/>
</dbReference>
<dbReference type="CDD" id="cd00060">
    <property type="entry name" value="FHA"/>
    <property type="match status" value="1"/>
</dbReference>
<organism evidence="3">
    <name type="scientific">Trichodesmium erythraeum (strain IMS101)</name>
    <dbReference type="NCBI Taxonomy" id="203124"/>
    <lineage>
        <taxon>Bacteria</taxon>
        <taxon>Bacillati</taxon>
        <taxon>Cyanobacteriota</taxon>
        <taxon>Cyanophyceae</taxon>
        <taxon>Oscillatoriophycideae</taxon>
        <taxon>Oscillatoriales</taxon>
        <taxon>Microcoleaceae</taxon>
        <taxon>Trichodesmium</taxon>
    </lineage>
</organism>
<dbReference type="PROSITE" id="PS50006">
    <property type="entry name" value="FHA_DOMAIN"/>
    <property type="match status" value="1"/>
</dbReference>
<evidence type="ECO:0000313" key="3">
    <source>
        <dbReference type="EMBL" id="ABG49986.1"/>
    </source>
</evidence>
<dbReference type="Pfam" id="PF12773">
    <property type="entry name" value="DZR"/>
    <property type="match status" value="1"/>
</dbReference>
<dbReference type="OrthoDB" id="9816434at2"/>
<dbReference type="HOGENOM" id="CLU_070065_0_0_3"/>
<dbReference type="InterPro" id="IPR000253">
    <property type="entry name" value="FHA_dom"/>
</dbReference>
<protein>
    <submittedName>
        <fullName evidence="3">FHA domain containing protein</fullName>
    </submittedName>
</protein>
<reference evidence="3" key="1">
    <citation type="submission" date="2006-06" db="EMBL/GenBank/DDBJ databases">
        <title>Complete sequence of Trichodesmium erythraeum IMS101.</title>
        <authorList>
            <consortium name="US DOE Joint Genome Institute"/>
            <person name="Copeland A."/>
            <person name="Lucas S."/>
            <person name="Lapidus A."/>
            <person name="Barry K."/>
            <person name="Detter J.C."/>
            <person name="Glavina del Rio T."/>
            <person name="Hammon N."/>
            <person name="Israni S."/>
            <person name="Dalin E."/>
            <person name="Tice H."/>
            <person name="Pitluck S."/>
            <person name="Kiss H."/>
            <person name="Munk A.C."/>
            <person name="Brettin T."/>
            <person name="Bruce D."/>
            <person name="Han C."/>
            <person name="Tapia R."/>
            <person name="Gilna P."/>
            <person name="Schmutz J."/>
            <person name="Larimer F."/>
            <person name="Land M."/>
            <person name="Hauser L."/>
            <person name="Kyrpides N."/>
            <person name="Kim E."/>
            <person name="Richardson P."/>
        </authorList>
    </citation>
    <scope>NUCLEOTIDE SEQUENCE [LARGE SCALE GENOMIC DNA]</scope>
    <source>
        <strain evidence="3">IMS101</strain>
    </source>
</reference>
<dbReference type="SMART" id="SM00240">
    <property type="entry name" value="FHA"/>
    <property type="match status" value="1"/>
</dbReference>
<dbReference type="InterPro" id="IPR025874">
    <property type="entry name" value="DZR"/>
</dbReference>
<feature type="compositionally biased region" description="Polar residues" evidence="1">
    <location>
        <begin position="108"/>
        <end position="119"/>
    </location>
</feature>
<dbReference type="KEGG" id="ter:Tery_0534"/>
<evidence type="ECO:0000259" key="2">
    <source>
        <dbReference type="PROSITE" id="PS50006"/>
    </source>
</evidence>
<accession>Q118T8</accession>
<dbReference type="AlphaFoldDB" id="Q118T8"/>
<feature type="region of interest" description="Disordered" evidence="1">
    <location>
        <begin position="108"/>
        <end position="136"/>
    </location>
</feature>
<gene>
    <name evidence="3" type="ordered locus">Tery_0534</name>
</gene>
<dbReference type="InterPro" id="IPR008984">
    <property type="entry name" value="SMAD_FHA_dom_sf"/>
</dbReference>
<dbReference type="RefSeq" id="WP_011610381.1">
    <property type="nucleotide sequence ID" value="NC_008312.1"/>
</dbReference>
<proteinExistence type="predicted"/>
<dbReference type="EMBL" id="CP000393">
    <property type="protein sequence ID" value="ABG49986.1"/>
    <property type="molecule type" value="Genomic_DNA"/>
</dbReference>
<dbReference type="STRING" id="203124.Tery_0534"/>
<dbReference type="Gene3D" id="2.60.200.20">
    <property type="match status" value="1"/>
</dbReference>
<sequence>MIVCPNCNYQNPDGANQCESCYTPLPVTTNCYNCGAIVQADAAFCGQCGVDLKGSANTEEGQILSQTDPIPVPTAVSAMPEPDTNIPINIPQLDLPEPLVTPEPLLSGTVNLEKSSNPKTPIPIQKEEPPTTTNTVSTPVATPIVSSPAPNGGKAIPVRTQLQNMSAKLLHVRTDTNIELPINLSVIHVGKPNDKVPPDIDVSGFPDSEVVSRSHADIRVEGDSYYIEDTGSSNGTYINNTPLTKGNRHKLRPGDRISLGKGDLVSFLFQIS</sequence>
<name>Q118T8_TRIEI</name>
<feature type="domain" description="FHA" evidence="2">
    <location>
        <begin position="187"/>
        <end position="243"/>
    </location>
</feature>
<evidence type="ECO:0000256" key="1">
    <source>
        <dbReference type="SAM" id="MobiDB-lite"/>
    </source>
</evidence>
<dbReference type="Pfam" id="PF00498">
    <property type="entry name" value="FHA"/>
    <property type="match status" value="1"/>
</dbReference>
<dbReference type="eggNOG" id="COG1716">
    <property type="taxonomic scope" value="Bacteria"/>
</dbReference>